<dbReference type="RefSeq" id="WP_147091155.1">
    <property type="nucleotide sequence ID" value="NZ_BAABJD010000002.1"/>
</dbReference>
<dbReference type="OrthoDB" id="9779128at2"/>
<dbReference type="Gene3D" id="2.40.40.10">
    <property type="entry name" value="RlpA-like domain"/>
    <property type="match status" value="1"/>
</dbReference>
<protein>
    <submittedName>
        <fullName evidence="3">Sporulation protein SsgA</fullName>
    </submittedName>
</protein>
<dbReference type="Gene3D" id="3.30.70.1070">
    <property type="entry name" value="Sporulation related repeat"/>
    <property type="match status" value="1"/>
</dbReference>
<dbReference type="InterPro" id="IPR007730">
    <property type="entry name" value="SPOR-like_dom"/>
</dbReference>
<dbReference type="KEGG" id="ngf:FRF71_13560"/>
<sequence>MRLPVSRNLPHAALILLLAAGAPGFAKDRPAPLPANGPQSDYPMVLGQPFVVDGVTYTPADTLNYDVVGHAAASSEGGDAITASHRTLPLPSYVEITALETGRTILVRLERRGPMTGNLLTELSPGAAAQLGIAGQAKAPVRVRRVNPPEPERAELRAGRTAPARMDTPPSLRAVLMRRLEQQGPGVQVSRPSPMVMPDKVPPVPVGGPVSQAIPAGSAPVTKPVPAMARPETKPALKPASAAKAPDKGAWLVQVGAFSSRPRAEAIAKAVGGEVTAAGALWRVRIANLATTAAADAALAKARAAGYTDARIQRAD</sequence>
<gene>
    <name evidence="3" type="ORF">FRF71_13560</name>
</gene>
<reference evidence="3 4" key="1">
    <citation type="journal article" date="2013" name="J. Microbiol. Biotechnol.">
        <title>Novosphingobium ginsenosidimutans sp. nov., with the ability to convert ginsenoside.</title>
        <authorList>
            <person name="Kim J.K."/>
            <person name="He D."/>
            <person name="Liu Q.M."/>
            <person name="Park H.Y."/>
            <person name="Jung M.S."/>
            <person name="Yoon M.H."/>
            <person name="Kim S.C."/>
            <person name="Im W.T."/>
        </authorList>
    </citation>
    <scope>NUCLEOTIDE SEQUENCE [LARGE SCALE GENOMIC DNA]</scope>
    <source>
        <strain evidence="3 4">FW-6</strain>
    </source>
</reference>
<accession>A0A5B8S644</accession>
<dbReference type="CDD" id="cd22268">
    <property type="entry name" value="DPBB_RlpA-like"/>
    <property type="match status" value="1"/>
</dbReference>
<dbReference type="Pfam" id="PF05036">
    <property type="entry name" value="SPOR"/>
    <property type="match status" value="1"/>
</dbReference>
<evidence type="ECO:0000313" key="4">
    <source>
        <dbReference type="Proteomes" id="UP000321172"/>
    </source>
</evidence>
<feature type="chain" id="PRO_5023132640" evidence="1">
    <location>
        <begin position="27"/>
        <end position="316"/>
    </location>
</feature>
<dbReference type="AlphaFoldDB" id="A0A5B8S644"/>
<proteinExistence type="predicted"/>
<dbReference type="PANTHER" id="PTHR34183:SF1">
    <property type="entry name" value="ENDOLYTIC PEPTIDOGLYCAN TRANSGLYCOSYLASE RLPA"/>
    <property type="match status" value="1"/>
</dbReference>
<dbReference type="InterPro" id="IPR036908">
    <property type="entry name" value="RlpA-like_sf"/>
</dbReference>
<keyword evidence="4" id="KW-1185">Reference proteome</keyword>
<feature type="domain" description="SPOR" evidence="2">
    <location>
        <begin position="248"/>
        <end position="310"/>
    </location>
</feature>
<feature type="signal peptide" evidence="1">
    <location>
        <begin position="1"/>
        <end position="26"/>
    </location>
</feature>
<dbReference type="EMBL" id="CP042345">
    <property type="protein sequence ID" value="QEA17076.1"/>
    <property type="molecule type" value="Genomic_DNA"/>
</dbReference>
<evidence type="ECO:0000259" key="2">
    <source>
        <dbReference type="Pfam" id="PF05036"/>
    </source>
</evidence>
<keyword evidence="1" id="KW-0732">Signal</keyword>
<dbReference type="SUPFAM" id="SSF110997">
    <property type="entry name" value="Sporulation related repeat"/>
    <property type="match status" value="1"/>
</dbReference>
<dbReference type="GO" id="GO:0042834">
    <property type="term" value="F:peptidoglycan binding"/>
    <property type="evidence" value="ECO:0007669"/>
    <property type="project" value="InterPro"/>
</dbReference>
<dbReference type="InterPro" id="IPR036680">
    <property type="entry name" value="SPOR-like_sf"/>
</dbReference>
<organism evidence="3 4">
    <name type="scientific">Novosphingobium ginsenosidimutans</name>
    <dbReference type="NCBI Taxonomy" id="1176536"/>
    <lineage>
        <taxon>Bacteria</taxon>
        <taxon>Pseudomonadati</taxon>
        <taxon>Pseudomonadota</taxon>
        <taxon>Alphaproteobacteria</taxon>
        <taxon>Sphingomonadales</taxon>
        <taxon>Sphingomonadaceae</taxon>
        <taxon>Novosphingobium</taxon>
    </lineage>
</organism>
<dbReference type="Proteomes" id="UP000321172">
    <property type="component" value="Chromosome"/>
</dbReference>
<dbReference type="PANTHER" id="PTHR34183">
    <property type="entry name" value="ENDOLYTIC PEPTIDOGLYCAN TRANSGLYCOSYLASE RLPA"/>
    <property type="match status" value="1"/>
</dbReference>
<evidence type="ECO:0000313" key="3">
    <source>
        <dbReference type="EMBL" id="QEA17076.1"/>
    </source>
</evidence>
<evidence type="ECO:0000256" key="1">
    <source>
        <dbReference type="SAM" id="SignalP"/>
    </source>
</evidence>
<dbReference type="GO" id="GO:0009279">
    <property type="term" value="C:cell outer membrane"/>
    <property type="evidence" value="ECO:0007669"/>
    <property type="project" value="TreeGrafter"/>
</dbReference>
<name>A0A5B8S644_9SPHN</name>